<proteinExistence type="predicted"/>
<organism evidence="2 3">
    <name type="scientific">Amphibalanus amphitrite</name>
    <name type="common">Striped barnacle</name>
    <name type="synonym">Balanus amphitrite</name>
    <dbReference type="NCBI Taxonomy" id="1232801"/>
    <lineage>
        <taxon>Eukaryota</taxon>
        <taxon>Metazoa</taxon>
        <taxon>Ecdysozoa</taxon>
        <taxon>Arthropoda</taxon>
        <taxon>Crustacea</taxon>
        <taxon>Multicrustacea</taxon>
        <taxon>Cirripedia</taxon>
        <taxon>Thoracica</taxon>
        <taxon>Thoracicalcarea</taxon>
        <taxon>Balanomorpha</taxon>
        <taxon>Balanoidea</taxon>
        <taxon>Balanidae</taxon>
        <taxon>Amphibalaninae</taxon>
        <taxon>Amphibalanus</taxon>
    </lineage>
</organism>
<sequence length="567" mass="62758">METTAVPAARVKQEPRADDDEINQLAARMVEQHRQKAAQQLLQQQQLQAQRPQQHQLRQRPAGQTNITSFFATARDGSQGKRGSADLASQLLDTDSVRMRFGWSVVGQHPLPCLFRKGERFCPVRAVEKMLLSLYLQKLPMDVCNCTSIKSYFVTENEAKLLNEINYRHCEYFYGREAFTPKDCIVRVDDARQFADFLALCERKMVNMQSKPDDRCGFLRINGESVVPFTIKRVTVNGEKRDVRFVPLFYFEGETEHLKHKAEQLTGWDLAYLKLCCKVQGIRSELFQSDTCDVVSLDDVKRHFPSGTQFQTWWPIKRFEFKLTNQPKPSFWECQPPPSSSQVTPVSATAGRVTVSRQTTATPVASAAAPPASRSQMAQWASGRLGSAAVQQRTPAAATASSNTTYGQLLLTNGVPITSVLTAVNGQLRQSSLSQSASGAPRLSGQSSLPPAYQTALTPQLLAQMQQQMSVYSSPSVVRQEGILSSGAPPRSASAASNGRQAPPLLPMSAAKRAAPSGEPPRPVDLSRTALDGTRLLQMPRSQFRSPVSNLDPFIAQKTVRTQNTKK</sequence>
<protein>
    <submittedName>
        <fullName evidence="2">Uncharacterized protein</fullName>
    </submittedName>
</protein>
<feature type="compositionally biased region" description="Polar residues" evidence="1">
    <location>
        <begin position="540"/>
        <end position="549"/>
    </location>
</feature>
<dbReference type="EMBL" id="VIIS01002063">
    <property type="protein sequence ID" value="KAF0289058.1"/>
    <property type="molecule type" value="Genomic_DNA"/>
</dbReference>
<feature type="compositionally biased region" description="Low complexity" evidence="1">
    <location>
        <begin position="485"/>
        <end position="500"/>
    </location>
</feature>
<accession>A0A6A4VFB4</accession>
<dbReference type="Proteomes" id="UP000440578">
    <property type="component" value="Unassembled WGS sequence"/>
</dbReference>
<evidence type="ECO:0000313" key="3">
    <source>
        <dbReference type="Proteomes" id="UP000440578"/>
    </source>
</evidence>
<feature type="compositionally biased region" description="Low complexity" evidence="1">
    <location>
        <begin position="358"/>
        <end position="379"/>
    </location>
</feature>
<gene>
    <name evidence="2" type="ORF">FJT64_012617</name>
</gene>
<dbReference type="OrthoDB" id="6497308at2759"/>
<feature type="region of interest" description="Disordered" evidence="1">
    <location>
        <begin position="1"/>
        <end position="20"/>
    </location>
</feature>
<feature type="region of interest" description="Disordered" evidence="1">
    <location>
        <begin position="334"/>
        <end position="386"/>
    </location>
</feature>
<feature type="region of interest" description="Disordered" evidence="1">
    <location>
        <begin position="432"/>
        <end position="451"/>
    </location>
</feature>
<comment type="caution">
    <text evidence="2">The sequence shown here is derived from an EMBL/GenBank/DDBJ whole genome shotgun (WGS) entry which is preliminary data.</text>
</comment>
<feature type="compositionally biased region" description="Low complexity" evidence="1">
    <location>
        <begin position="340"/>
        <end position="350"/>
    </location>
</feature>
<name>A0A6A4VFB4_AMPAM</name>
<dbReference type="AlphaFoldDB" id="A0A6A4VFB4"/>
<evidence type="ECO:0000313" key="2">
    <source>
        <dbReference type="EMBL" id="KAF0289058.1"/>
    </source>
</evidence>
<evidence type="ECO:0000256" key="1">
    <source>
        <dbReference type="SAM" id="MobiDB-lite"/>
    </source>
</evidence>
<reference evidence="2 3" key="1">
    <citation type="submission" date="2019-07" db="EMBL/GenBank/DDBJ databases">
        <title>Draft genome assembly of a fouling barnacle, Amphibalanus amphitrite (Darwin, 1854): The first reference genome for Thecostraca.</title>
        <authorList>
            <person name="Kim W."/>
        </authorList>
    </citation>
    <scope>NUCLEOTIDE SEQUENCE [LARGE SCALE GENOMIC DNA]</scope>
    <source>
        <strain evidence="2">SNU_AA5</strain>
        <tissue evidence="2">Soma without cirri and trophi</tissue>
    </source>
</reference>
<keyword evidence="3" id="KW-1185">Reference proteome</keyword>
<feature type="region of interest" description="Disordered" evidence="1">
    <location>
        <begin position="43"/>
        <end position="62"/>
    </location>
</feature>
<feature type="region of interest" description="Disordered" evidence="1">
    <location>
        <begin position="483"/>
        <end position="567"/>
    </location>
</feature>